<dbReference type="InterPro" id="IPR015358">
    <property type="entry name" value="Tscrpt_reg_MerR_DNA-bd"/>
</dbReference>
<evidence type="ECO:0000313" key="5">
    <source>
        <dbReference type="EMBL" id="RLQ88669.1"/>
    </source>
</evidence>
<evidence type="ECO:0000256" key="3">
    <source>
        <dbReference type="ARBA" id="ARBA00023163"/>
    </source>
</evidence>
<dbReference type="CDD" id="cd01109">
    <property type="entry name" value="HTH_YyaN"/>
    <property type="match status" value="1"/>
</dbReference>
<dbReference type="PROSITE" id="PS50937">
    <property type="entry name" value="HTH_MERR_2"/>
    <property type="match status" value="1"/>
</dbReference>
<comment type="caution">
    <text evidence="5">The sequence shown here is derived from an EMBL/GenBank/DDBJ whole genome shotgun (WGS) entry which is preliminary data.</text>
</comment>
<dbReference type="SUPFAM" id="SSF46955">
    <property type="entry name" value="Putative DNA-binding domain"/>
    <property type="match status" value="1"/>
</dbReference>
<gene>
    <name evidence="5" type="ORF">D8780_11065</name>
</gene>
<keyword evidence="1" id="KW-0805">Transcription regulation</keyword>
<feature type="domain" description="HTH merR-type" evidence="4">
    <location>
        <begin position="1"/>
        <end position="69"/>
    </location>
</feature>
<dbReference type="Pfam" id="PF09278">
    <property type="entry name" value="MerR-DNA-bind"/>
    <property type="match status" value="1"/>
</dbReference>
<dbReference type="InterPro" id="IPR047057">
    <property type="entry name" value="MerR_fam"/>
</dbReference>
<organism evidence="5 6">
    <name type="scientific">Notoacmeibacter ruber</name>
    <dbReference type="NCBI Taxonomy" id="2670375"/>
    <lineage>
        <taxon>Bacteria</taxon>
        <taxon>Pseudomonadati</taxon>
        <taxon>Pseudomonadota</taxon>
        <taxon>Alphaproteobacteria</taxon>
        <taxon>Hyphomicrobiales</taxon>
        <taxon>Notoacmeibacteraceae</taxon>
        <taxon>Notoacmeibacter</taxon>
    </lineage>
</organism>
<evidence type="ECO:0000313" key="6">
    <source>
        <dbReference type="Proteomes" id="UP000281094"/>
    </source>
</evidence>
<evidence type="ECO:0000256" key="2">
    <source>
        <dbReference type="ARBA" id="ARBA00023125"/>
    </source>
</evidence>
<accession>A0A3L7JED2</accession>
<dbReference type="GO" id="GO:0003677">
    <property type="term" value="F:DNA binding"/>
    <property type="evidence" value="ECO:0007669"/>
    <property type="project" value="UniProtKB-KW"/>
</dbReference>
<keyword evidence="2" id="KW-0238">DNA-binding</keyword>
<dbReference type="InterPro" id="IPR000551">
    <property type="entry name" value="MerR-type_HTH_dom"/>
</dbReference>
<dbReference type="SMART" id="SM00422">
    <property type="entry name" value="HTH_MERR"/>
    <property type="match status" value="1"/>
</dbReference>
<keyword evidence="3" id="KW-0804">Transcription</keyword>
<dbReference type="PROSITE" id="PS00552">
    <property type="entry name" value="HTH_MERR_1"/>
    <property type="match status" value="1"/>
</dbReference>
<reference evidence="5 6" key="1">
    <citation type="submission" date="2018-10" db="EMBL/GenBank/DDBJ databases">
        <title>Notoacmeibacter sp. M2BS9Y-3-1, whole genome shotgun sequence.</title>
        <authorList>
            <person name="Tuo L."/>
        </authorList>
    </citation>
    <scope>NUCLEOTIDE SEQUENCE [LARGE SCALE GENOMIC DNA]</scope>
    <source>
        <strain evidence="5 6">M2BS9Y-3-1</strain>
    </source>
</reference>
<dbReference type="PANTHER" id="PTHR30204">
    <property type="entry name" value="REDOX-CYCLING DRUG-SENSING TRANSCRIPTIONAL ACTIVATOR SOXR"/>
    <property type="match status" value="1"/>
</dbReference>
<dbReference type="RefSeq" id="WP_121645635.1">
    <property type="nucleotide sequence ID" value="NZ_RCWN01000001.1"/>
</dbReference>
<dbReference type="GO" id="GO:0003700">
    <property type="term" value="F:DNA-binding transcription factor activity"/>
    <property type="evidence" value="ECO:0007669"/>
    <property type="project" value="InterPro"/>
</dbReference>
<dbReference type="PANTHER" id="PTHR30204:SF98">
    <property type="entry name" value="HTH-TYPE TRANSCRIPTIONAL REGULATOR ADHR"/>
    <property type="match status" value="1"/>
</dbReference>
<name>A0A3L7JED2_9HYPH</name>
<dbReference type="EMBL" id="RCWN01000001">
    <property type="protein sequence ID" value="RLQ88669.1"/>
    <property type="molecule type" value="Genomic_DNA"/>
</dbReference>
<proteinExistence type="predicted"/>
<sequence length="128" mass="14981">MKIGELAERTGLSVHTIRYYERIGLLPAAERDQGGRRDYDVSILTWIEFLSRLKQTGMPVRQMVLYAKLREQGDSTYPQRKALLEAHRDRVRRQVSDLQSSLLVLDTKIETYAKAERETQDEKQTNER</sequence>
<dbReference type="PRINTS" id="PR00040">
    <property type="entry name" value="HTHMERR"/>
</dbReference>
<evidence type="ECO:0000259" key="4">
    <source>
        <dbReference type="PROSITE" id="PS50937"/>
    </source>
</evidence>
<dbReference type="Proteomes" id="UP000281094">
    <property type="component" value="Unassembled WGS sequence"/>
</dbReference>
<dbReference type="Gene3D" id="1.10.1660.10">
    <property type="match status" value="1"/>
</dbReference>
<dbReference type="AlphaFoldDB" id="A0A3L7JED2"/>
<evidence type="ECO:0000256" key="1">
    <source>
        <dbReference type="ARBA" id="ARBA00023015"/>
    </source>
</evidence>
<dbReference type="InterPro" id="IPR009061">
    <property type="entry name" value="DNA-bd_dom_put_sf"/>
</dbReference>
<keyword evidence="6" id="KW-1185">Reference proteome</keyword>
<protein>
    <submittedName>
        <fullName evidence="5">MerR family transcriptional regulator</fullName>
    </submittedName>
</protein>
<dbReference type="Pfam" id="PF00376">
    <property type="entry name" value="MerR"/>
    <property type="match status" value="1"/>
</dbReference>